<feature type="transmembrane region" description="Helical" evidence="6">
    <location>
        <begin position="49"/>
        <end position="66"/>
    </location>
</feature>
<dbReference type="GO" id="GO:0008360">
    <property type="term" value="P:regulation of cell shape"/>
    <property type="evidence" value="ECO:0007669"/>
    <property type="project" value="UniProtKB-KW"/>
</dbReference>
<evidence type="ECO:0000256" key="3">
    <source>
        <dbReference type="ARBA" id="ARBA00022960"/>
    </source>
</evidence>
<keyword evidence="5 6" id="KW-0472">Membrane</keyword>
<dbReference type="GO" id="GO:0051301">
    <property type="term" value="P:cell division"/>
    <property type="evidence" value="ECO:0007669"/>
    <property type="project" value="InterPro"/>
</dbReference>
<keyword evidence="2 6" id="KW-0812">Transmembrane</keyword>
<feature type="transmembrane region" description="Helical" evidence="6">
    <location>
        <begin position="174"/>
        <end position="191"/>
    </location>
</feature>
<proteinExistence type="predicted"/>
<evidence type="ECO:0000256" key="4">
    <source>
        <dbReference type="ARBA" id="ARBA00022989"/>
    </source>
</evidence>
<comment type="subcellular location">
    <subcellularLocation>
        <location evidence="1">Membrane</location>
        <topology evidence="1">Multi-pass membrane protein</topology>
    </subcellularLocation>
</comment>
<reference evidence="7 8" key="1">
    <citation type="submission" date="2020-08" db="EMBL/GenBank/DDBJ databases">
        <title>Genomic Encyclopedia of Type Strains, Phase IV (KMG-IV): sequencing the most valuable type-strain genomes for metagenomic binning, comparative biology and taxonomic classification.</title>
        <authorList>
            <person name="Goeker M."/>
        </authorList>
    </citation>
    <scope>NUCLEOTIDE SEQUENCE [LARGE SCALE GENOMIC DNA]</scope>
    <source>
        <strain evidence="7 8">DSM 10633</strain>
    </source>
</reference>
<sequence>MENNRNFAERFDWKLAAILVMFLIISLVAISSAQTTGQYGQINFVFKQLQWYVIGSFIVAFVMYFEPEQYKKMSWYLYGFGILLLFVLIFMPEGQGQIGEPKNGAKSWYHIPGLGSIQPSEFMKTFFILATARLISTHHEKYVSKTLKTDFLLLGKIGLSLFIPLALIMQQPDLGSSLVFIAITAALIVVAGISWKIILPIFISGMSIAGLILWMALYMQDFLAEYLGVKPYHFGRIYSWIDPYSYADKAGYHLITSLNAIGSGEIFGKGYMNREVYVAENHTDFIFAVIGEEWGFIGASFVICLYFLLIYHLTKITLTLKDPFCTYVCAGIIAMITFHVFENIGMTIQLLPITGIPLPFISYGGSSLMGNALAIGLVFSMKFHYKKYMFSANEDDEL</sequence>
<accession>A0A840PYY2</accession>
<dbReference type="GO" id="GO:0015648">
    <property type="term" value="F:lipid-linked peptidoglycan transporter activity"/>
    <property type="evidence" value="ECO:0007669"/>
    <property type="project" value="TreeGrafter"/>
</dbReference>
<feature type="transmembrane region" description="Helical" evidence="6">
    <location>
        <begin position="111"/>
        <end position="130"/>
    </location>
</feature>
<dbReference type="RefSeq" id="WP_016838320.1">
    <property type="nucleotide sequence ID" value="NZ_AP018335.1"/>
</dbReference>
<feature type="transmembrane region" description="Helical" evidence="6">
    <location>
        <begin position="198"/>
        <end position="217"/>
    </location>
</feature>
<dbReference type="PANTHER" id="PTHR30474">
    <property type="entry name" value="CELL CYCLE PROTEIN"/>
    <property type="match status" value="1"/>
</dbReference>
<comment type="caution">
    <text evidence="7">The sequence shown here is derived from an EMBL/GenBank/DDBJ whole genome shotgun (WGS) entry which is preliminary data.</text>
</comment>
<feature type="transmembrane region" description="Helical" evidence="6">
    <location>
        <begin position="361"/>
        <end position="379"/>
    </location>
</feature>
<dbReference type="Proteomes" id="UP000557217">
    <property type="component" value="Unassembled WGS sequence"/>
</dbReference>
<dbReference type="PANTHER" id="PTHR30474:SF1">
    <property type="entry name" value="PEPTIDOGLYCAN GLYCOSYLTRANSFERASE MRDB"/>
    <property type="match status" value="1"/>
</dbReference>
<feature type="transmembrane region" description="Helical" evidence="6">
    <location>
        <begin position="324"/>
        <end position="341"/>
    </location>
</feature>
<feature type="transmembrane region" description="Helical" evidence="6">
    <location>
        <begin position="73"/>
        <end position="91"/>
    </location>
</feature>
<protein>
    <submittedName>
        <fullName evidence="7">Rod shape determining protein RodA</fullName>
    </submittedName>
</protein>
<dbReference type="GO" id="GO:0032153">
    <property type="term" value="C:cell division site"/>
    <property type="evidence" value="ECO:0007669"/>
    <property type="project" value="TreeGrafter"/>
</dbReference>
<keyword evidence="3" id="KW-0133">Cell shape</keyword>
<evidence type="ECO:0000313" key="7">
    <source>
        <dbReference type="EMBL" id="MBB5149852.1"/>
    </source>
</evidence>
<organism evidence="7 8">
    <name type="scientific">Ureibacillus thermosphaericus</name>
    <dbReference type="NCBI Taxonomy" id="51173"/>
    <lineage>
        <taxon>Bacteria</taxon>
        <taxon>Bacillati</taxon>
        <taxon>Bacillota</taxon>
        <taxon>Bacilli</taxon>
        <taxon>Bacillales</taxon>
        <taxon>Caryophanaceae</taxon>
        <taxon>Ureibacillus</taxon>
    </lineage>
</organism>
<keyword evidence="8" id="KW-1185">Reference proteome</keyword>
<dbReference type="GO" id="GO:0005886">
    <property type="term" value="C:plasma membrane"/>
    <property type="evidence" value="ECO:0007669"/>
    <property type="project" value="TreeGrafter"/>
</dbReference>
<name>A0A840PYY2_URETH</name>
<feature type="transmembrane region" description="Helical" evidence="6">
    <location>
        <begin position="294"/>
        <end position="312"/>
    </location>
</feature>
<evidence type="ECO:0000256" key="5">
    <source>
        <dbReference type="ARBA" id="ARBA00023136"/>
    </source>
</evidence>
<evidence type="ECO:0000256" key="2">
    <source>
        <dbReference type="ARBA" id="ARBA00022692"/>
    </source>
</evidence>
<dbReference type="EMBL" id="JACHGZ010000030">
    <property type="protein sequence ID" value="MBB5149852.1"/>
    <property type="molecule type" value="Genomic_DNA"/>
</dbReference>
<evidence type="ECO:0000256" key="6">
    <source>
        <dbReference type="SAM" id="Phobius"/>
    </source>
</evidence>
<dbReference type="InterPro" id="IPR001182">
    <property type="entry name" value="FtsW/RodA"/>
</dbReference>
<keyword evidence="4 6" id="KW-1133">Transmembrane helix</keyword>
<dbReference type="Pfam" id="PF01098">
    <property type="entry name" value="FTSW_RODA_SPOVE"/>
    <property type="match status" value="1"/>
</dbReference>
<evidence type="ECO:0000313" key="8">
    <source>
        <dbReference type="Proteomes" id="UP000557217"/>
    </source>
</evidence>
<evidence type="ECO:0000256" key="1">
    <source>
        <dbReference type="ARBA" id="ARBA00004141"/>
    </source>
</evidence>
<gene>
    <name evidence="7" type="ORF">HNR36_002244</name>
</gene>
<dbReference type="AlphaFoldDB" id="A0A840PYY2"/>
<feature type="transmembrane region" description="Helical" evidence="6">
    <location>
        <begin position="151"/>
        <end position="168"/>
    </location>
</feature>